<reference evidence="3 4" key="1">
    <citation type="submission" date="2009-01" db="EMBL/GenBank/DDBJ databases">
        <authorList>
            <person name="Fulton L."/>
            <person name="Clifton S."/>
            <person name="Chinwalla A.T."/>
            <person name="Mitreva M."/>
            <person name="Sodergren E."/>
            <person name="Weinstock G."/>
            <person name="Clifton S."/>
            <person name="Dooling D.J."/>
            <person name="Fulton B."/>
            <person name="Minx P."/>
            <person name="Pepin K.H."/>
            <person name="Johnson M."/>
            <person name="Bhonagiri V."/>
            <person name="Nash W.E."/>
            <person name="Mardis E.R."/>
            <person name="Wilson R.K."/>
        </authorList>
    </citation>
    <scope>NUCLEOTIDE SEQUENCE [LARGE SCALE GENOMIC DNA]</scope>
    <source>
        <strain evidence="3 4">ATCC 33806</strain>
    </source>
</reference>
<feature type="transmembrane region" description="Helical" evidence="2">
    <location>
        <begin position="47"/>
        <end position="65"/>
    </location>
</feature>
<dbReference type="Proteomes" id="UP000006247">
    <property type="component" value="Unassembled WGS sequence"/>
</dbReference>
<evidence type="ECO:0000256" key="2">
    <source>
        <dbReference type="SAM" id="Phobius"/>
    </source>
</evidence>
<evidence type="ECO:0000256" key="1">
    <source>
        <dbReference type="SAM" id="MobiDB-lite"/>
    </source>
</evidence>
<accession>C0E2R4</accession>
<feature type="region of interest" description="Disordered" evidence="1">
    <location>
        <begin position="1"/>
        <end position="28"/>
    </location>
</feature>
<keyword evidence="2" id="KW-0812">Transmembrane</keyword>
<name>C0E2R4_9CORY</name>
<protein>
    <submittedName>
        <fullName evidence="3">Uncharacterized protein</fullName>
    </submittedName>
</protein>
<comment type="caution">
    <text evidence="3">The sequence shown here is derived from an EMBL/GenBank/DDBJ whole genome shotgun (WGS) entry which is preliminary data.</text>
</comment>
<dbReference type="EMBL" id="ACEB01000020">
    <property type="protein sequence ID" value="EEG27199.1"/>
    <property type="molecule type" value="Genomic_DNA"/>
</dbReference>
<feature type="transmembrane region" description="Helical" evidence="2">
    <location>
        <begin position="71"/>
        <end position="87"/>
    </location>
</feature>
<evidence type="ECO:0000313" key="3">
    <source>
        <dbReference type="EMBL" id="EEG27199.1"/>
    </source>
</evidence>
<feature type="compositionally biased region" description="Low complexity" evidence="1">
    <location>
        <begin position="1"/>
        <end position="15"/>
    </location>
</feature>
<keyword evidence="2" id="KW-1133">Transmembrane helix</keyword>
<dbReference type="AlphaFoldDB" id="C0E2R4"/>
<proteinExistence type="predicted"/>
<organism evidence="3 4">
    <name type="scientific">Corynebacterium matruchotii ATCC 33806</name>
    <dbReference type="NCBI Taxonomy" id="566549"/>
    <lineage>
        <taxon>Bacteria</taxon>
        <taxon>Bacillati</taxon>
        <taxon>Actinomycetota</taxon>
        <taxon>Actinomycetes</taxon>
        <taxon>Mycobacteriales</taxon>
        <taxon>Corynebacteriaceae</taxon>
        <taxon>Corynebacterium</taxon>
    </lineage>
</organism>
<dbReference type="RefSeq" id="WP_005520904.1">
    <property type="nucleotide sequence ID" value="NZ_EQ973329.1"/>
</dbReference>
<gene>
    <name evidence="3" type="ORF">CORMATOL_01269</name>
</gene>
<evidence type="ECO:0000313" key="4">
    <source>
        <dbReference type="Proteomes" id="UP000006247"/>
    </source>
</evidence>
<dbReference type="HOGENOM" id="CLU_1486702_0_0_11"/>
<sequence>MTTQNPNPNDPSDPQGGNGELPNYDTGAAFAMTPEPGDGLIRDKKNYLEITALVFGVLAIISMIFDPRSGIILTLVCIIVAIIALIQRKKYAPENRRTWFGMCRDESGDPRLLSGEYLPPFRKAPGMPARDQQRESQMHSESCEATLMPPMNFHAGSMSETSDMVGATALTHKNGVKNDVT</sequence>
<keyword evidence="2" id="KW-0472">Membrane</keyword>